<protein>
    <submittedName>
        <fullName evidence="1">Uncharacterized protein</fullName>
    </submittedName>
</protein>
<sequence length="129" mass="14399">MSKLLRRNACLRHGRVGFATSFTAASRQRRQEFGIEAAGFIAKRVVRRRRSMVAAQFLLESMLHQRLLDVAFYGLFVGKGEVCVASEHGLIVWPICPSVQPVEAMAPPADEDQLLAPGSQCLHQFREGF</sequence>
<dbReference type="EMBL" id="VSSQ01022275">
    <property type="protein sequence ID" value="MPM68472.1"/>
    <property type="molecule type" value="Genomic_DNA"/>
</dbReference>
<accession>A0A645BTB0</accession>
<organism evidence="1">
    <name type="scientific">bioreactor metagenome</name>
    <dbReference type="NCBI Taxonomy" id="1076179"/>
    <lineage>
        <taxon>unclassified sequences</taxon>
        <taxon>metagenomes</taxon>
        <taxon>ecological metagenomes</taxon>
    </lineage>
</organism>
<evidence type="ECO:0000313" key="1">
    <source>
        <dbReference type="EMBL" id="MPM68472.1"/>
    </source>
</evidence>
<comment type="caution">
    <text evidence="1">The sequence shown here is derived from an EMBL/GenBank/DDBJ whole genome shotgun (WGS) entry which is preliminary data.</text>
</comment>
<reference evidence="1" key="1">
    <citation type="submission" date="2019-08" db="EMBL/GenBank/DDBJ databases">
        <authorList>
            <person name="Kucharzyk K."/>
            <person name="Murdoch R.W."/>
            <person name="Higgins S."/>
            <person name="Loffler F."/>
        </authorList>
    </citation>
    <scope>NUCLEOTIDE SEQUENCE</scope>
</reference>
<gene>
    <name evidence="1" type="ORF">SDC9_115405</name>
</gene>
<name>A0A645BTB0_9ZZZZ</name>
<proteinExistence type="predicted"/>
<dbReference type="AlphaFoldDB" id="A0A645BTB0"/>